<dbReference type="OMA" id="HTNNGRP"/>
<evidence type="ECO:0000256" key="1">
    <source>
        <dbReference type="SAM" id="MobiDB-lite"/>
    </source>
</evidence>
<feature type="region of interest" description="Disordered" evidence="1">
    <location>
        <begin position="29"/>
        <end position="97"/>
    </location>
</feature>
<dbReference type="RefSeq" id="XP_003667026.1">
    <property type="nucleotide sequence ID" value="XM_003666978.1"/>
</dbReference>
<sequence length="97" mass="10706">FQVNFENVAQELDIVSKAAAAKRYERLLKAHNINPTTPRKGAASGNADAAEDGEEPKTPASKKRKRAAASKKEEDEDETPVKKENTVKKELSVKKEE</sequence>
<feature type="domain" description="Myb-like DNA-binding" evidence="2">
    <location>
        <begin position="2"/>
        <end position="32"/>
    </location>
</feature>
<dbReference type="InterPro" id="IPR054505">
    <property type="entry name" value="Myb_DNA-bind_8"/>
</dbReference>
<accession>G2QQB8</accession>
<evidence type="ECO:0000313" key="4">
    <source>
        <dbReference type="Proteomes" id="UP000007322"/>
    </source>
</evidence>
<feature type="compositionally biased region" description="Basic residues" evidence="1">
    <location>
        <begin position="60"/>
        <end position="69"/>
    </location>
</feature>
<dbReference type="Pfam" id="PF22980">
    <property type="entry name" value="Myb_DNA-bind_8"/>
    <property type="match status" value="1"/>
</dbReference>
<name>G2QQB8_THET4</name>
<feature type="non-terminal residue" evidence="3">
    <location>
        <position position="1"/>
    </location>
</feature>
<proteinExistence type="predicted"/>
<evidence type="ECO:0000313" key="3">
    <source>
        <dbReference type="EMBL" id="AEO61781.1"/>
    </source>
</evidence>
<feature type="compositionally biased region" description="Basic and acidic residues" evidence="1">
    <location>
        <begin position="79"/>
        <end position="97"/>
    </location>
</feature>
<feature type="non-terminal residue" evidence="3">
    <location>
        <position position="97"/>
    </location>
</feature>
<dbReference type="GeneID" id="11509343"/>
<keyword evidence="4" id="KW-1185">Reference proteome</keyword>
<dbReference type="OrthoDB" id="5353914at2759"/>
<dbReference type="HOGENOM" id="CLU_2352422_0_0_1"/>
<dbReference type="eggNOG" id="ENOG502RNX1">
    <property type="taxonomic scope" value="Eukaryota"/>
</dbReference>
<dbReference type="InParanoid" id="G2QQB8"/>
<dbReference type="VEuPathDB" id="FungiDB:MYCTH_17263"/>
<dbReference type="Proteomes" id="UP000007322">
    <property type="component" value="Chromosome 7"/>
</dbReference>
<reference evidence="3 4" key="1">
    <citation type="journal article" date="2011" name="Nat. Biotechnol.">
        <title>Comparative genomic analysis of the thermophilic biomass-degrading fungi Myceliophthora thermophila and Thielavia terrestris.</title>
        <authorList>
            <person name="Berka R.M."/>
            <person name="Grigoriev I.V."/>
            <person name="Otillar R."/>
            <person name="Salamov A."/>
            <person name="Grimwood J."/>
            <person name="Reid I."/>
            <person name="Ishmael N."/>
            <person name="John T."/>
            <person name="Darmond C."/>
            <person name="Moisan M.-C."/>
            <person name="Henrissat B."/>
            <person name="Coutinho P.M."/>
            <person name="Lombard V."/>
            <person name="Natvig D.O."/>
            <person name="Lindquist E."/>
            <person name="Schmutz J."/>
            <person name="Lucas S."/>
            <person name="Harris P."/>
            <person name="Powlowski J."/>
            <person name="Bellemare A."/>
            <person name="Taylor D."/>
            <person name="Butler G."/>
            <person name="de Vries R.P."/>
            <person name="Allijn I.E."/>
            <person name="van den Brink J."/>
            <person name="Ushinsky S."/>
            <person name="Storms R."/>
            <person name="Powell A.J."/>
            <person name="Paulsen I.T."/>
            <person name="Elbourne L.D.H."/>
            <person name="Baker S.E."/>
            <person name="Magnuson J."/>
            <person name="LaBoissiere S."/>
            <person name="Clutterbuck A.J."/>
            <person name="Martinez D."/>
            <person name="Wogulis M."/>
            <person name="de Leon A.L."/>
            <person name="Rey M.W."/>
            <person name="Tsang A."/>
        </authorList>
    </citation>
    <scope>NUCLEOTIDE SEQUENCE [LARGE SCALE GENOMIC DNA]</scope>
    <source>
        <strain evidence="4">ATCC 42464 / BCRC 31852 / DSM 1799</strain>
    </source>
</reference>
<organism evidence="3 4">
    <name type="scientific">Thermothelomyces thermophilus (strain ATCC 42464 / BCRC 31852 / DSM 1799)</name>
    <name type="common">Sporotrichum thermophile</name>
    <dbReference type="NCBI Taxonomy" id="573729"/>
    <lineage>
        <taxon>Eukaryota</taxon>
        <taxon>Fungi</taxon>
        <taxon>Dikarya</taxon>
        <taxon>Ascomycota</taxon>
        <taxon>Pezizomycotina</taxon>
        <taxon>Sordariomycetes</taxon>
        <taxon>Sordariomycetidae</taxon>
        <taxon>Sordariales</taxon>
        <taxon>Chaetomiaceae</taxon>
        <taxon>Thermothelomyces</taxon>
    </lineage>
</organism>
<dbReference type="KEGG" id="mtm:MYCTH_17263"/>
<dbReference type="EMBL" id="CP003008">
    <property type="protein sequence ID" value="AEO61781.1"/>
    <property type="molecule type" value="Genomic_DNA"/>
</dbReference>
<gene>
    <name evidence="3" type="ORF">MYCTH_17263</name>
</gene>
<evidence type="ECO:0000259" key="2">
    <source>
        <dbReference type="Pfam" id="PF22980"/>
    </source>
</evidence>
<dbReference type="AlphaFoldDB" id="G2QQB8"/>
<protein>
    <recommendedName>
        <fullName evidence="2">Myb-like DNA-binding domain-containing protein</fullName>
    </recommendedName>
</protein>